<feature type="region of interest" description="Disordered" evidence="6">
    <location>
        <begin position="19"/>
        <end position="40"/>
    </location>
</feature>
<proteinExistence type="predicted"/>
<accession>A0AA41RTD4</accession>
<dbReference type="CDD" id="cd00018">
    <property type="entry name" value="AP2"/>
    <property type="match status" value="1"/>
</dbReference>
<dbReference type="Gene3D" id="2.40.330.10">
    <property type="entry name" value="DNA-binding pseudobarrel domain"/>
    <property type="match status" value="1"/>
</dbReference>
<evidence type="ECO:0000256" key="2">
    <source>
        <dbReference type="ARBA" id="ARBA00023015"/>
    </source>
</evidence>
<name>A0AA41RTD4_PAPNU</name>
<dbReference type="PROSITE" id="PS50863">
    <property type="entry name" value="B3"/>
    <property type="match status" value="1"/>
</dbReference>
<organism evidence="9 10">
    <name type="scientific">Papaver nudicaule</name>
    <name type="common">Iceland poppy</name>
    <dbReference type="NCBI Taxonomy" id="74823"/>
    <lineage>
        <taxon>Eukaryota</taxon>
        <taxon>Viridiplantae</taxon>
        <taxon>Streptophyta</taxon>
        <taxon>Embryophyta</taxon>
        <taxon>Tracheophyta</taxon>
        <taxon>Spermatophyta</taxon>
        <taxon>Magnoliopsida</taxon>
        <taxon>Ranunculales</taxon>
        <taxon>Papaveraceae</taxon>
        <taxon>Papaveroideae</taxon>
        <taxon>Papaver</taxon>
    </lineage>
</organism>
<evidence type="ECO:0000259" key="8">
    <source>
        <dbReference type="PROSITE" id="PS51032"/>
    </source>
</evidence>
<dbReference type="InterPro" id="IPR016177">
    <property type="entry name" value="DNA-bd_dom_sf"/>
</dbReference>
<feature type="compositionally biased region" description="Polar residues" evidence="6">
    <location>
        <begin position="26"/>
        <end position="37"/>
    </location>
</feature>
<dbReference type="InterPro" id="IPR015300">
    <property type="entry name" value="DNA-bd_pseudobarrel_sf"/>
</dbReference>
<dbReference type="InterPro" id="IPR003340">
    <property type="entry name" value="B3_DNA-bd"/>
</dbReference>
<dbReference type="InterPro" id="IPR001471">
    <property type="entry name" value="AP2/ERF_dom"/>
</dbReference>
<feature type="domain" description="TF-B3" evidence="7">
    <location>
        <begin position="162"/>
        <end position="272"/>
    </location>
</feature>
<dbReference type="SMART" id="SM01019">
    <property type="entry name" value="B3"/>
    <property type="match status" value="1"/>
</dbReference>
<evidence type="ECO:0000259" key="7">
    <source>
        <dbReference type="PROSITE" id="PS50863"/>
    </source>
</evidence>
<dbReference type="CDD" id="cd10017">
    <property type="entry name" value="B3_DNA"/>
    <property type="match status" value="1"/>
</dbReference>
<evidence type="ECO:0000313" key="10">
    <source>
        <dbReference type="Proteomes" id="UP001177140"/>
    </source>
</evidence>
<dbReference type="EMBL" id="JAJJMA010021793">
    <property type="protein sequence ID" value="MCL7023400.1"/>
    <property type="molecule type" value="Genomic_DNA"/>
</dbReference>
<dbReference type="AlphaFoldDB" id="A0AA41RTD4"/>
<sequence length="340" mass="38418">MEEEISLSLVSNTTTLNGAEGREVCSDSNSSKRQSQFKGVVHQPNGTWGAQIYQNRVRTWIGTFKSESEAAKAYDSVAVKLRSDEDLHRNYPLTPRTSLEADFLKPLSMEQVKDMFRDGSYEQKFDEFVNKNSLKGDKEPGSRLNLLTGSASDRAVTFQRLFHKVLTPSDVGKLNRLVIPKMCAEHHFPPVSKEEKEAGVIEDIQLSFYDREMTCWKFRYCFWRSSQSYVFTRGWSRFVKIKKLKAGDVVTFYWCECQEGQKAFYMIDVGSNGDESGGGSAGNRVDLQLGTGQITTSNESGPSDRSSQVWKNKGDNVIMEVAPTTTPGGEKGFQTFWRQH</sequence>
<keyword evidence="5" id="KW-0539">Nucleus</keyword>
<keyword evidence="4" id="KW-0804">Transcription</keyword>
<dbReference type="Pfam" id="PF02362">
    <property type="entry name" value="B3"/>
    <property type="match status" value="1"/>
</dbReference>
<dbReference type="SUPFAM" id="SSF101936">
    <property type="entry name" value="DNA-binding pseudobarrel domain"/>
    <property type="match status" value="1"/>
</dbReference>
<evidence type="ECO:0000313" key="9">
    <source>
        <dbReference type="EMBL" id="MCL7023400.1"/>
    </source>
</evidence>
<dbReference type="PANTHER" id="PTHR31140">
    <property type="entry name" value="B3 DOMAIN-CONTAINING TRANSCRIPTION FACTOR ABI3"/>
    <property type="match status" value="1"/>
</dbReference>
<evidence type="ECO:0000256" key="6">
    <source>
        <dbReference type="SAM" id="MobiDB-lite"/>
    </source>
</evidence>
<evidence type="ECO:0000256" key="1">
    <source>
        <dbReference type="ARBA" id="ARBA00004123"/>
    </source>
</evidence>
<keyword evidence="10" id="KW-1185">Reference proteome</keyword>
<protein>
    <submittedName>
        <fullName evidence="9">Uncharacterized protein</fullName>
    </submittedName>
</protein>
<evidence type="ECO:0000256" key="5">
    <source>
        <dbReference type="ARBA" id="ARBA00023242"/>
    </source>
</evidence>
<comment type="subcellular location">
    <subcellularLocation>
        <location evidence="1">Nucleus</location>
    </subcellularLocation>
</comment>
<comment type="caution">
    <text evidence="9">The sequence shown here is derived from an EMBL/GenBank/DDBJ whole genome shotgun (WGS) entry which is preliminary data.</text>
</comment>
<dbReference type="SUPFAM" id="SSF54171">
    <property type="entry name" value="DNA-binding domain"/>
    <property type="match status" value="1"/>
</dbReference>
<keyword evidence="3" id="KW-0238">DNA-binding</keyword>
<evidence type="ECO:0000256" key="4">
    <source>
        <dbReference type="ARBA" id="ARBA00023163"/>
    </source>
</evidence>
<dbReference type="PROSITE" id="PS51032">
    <property type="entry name" value="AP2_ERF"/>
    <property type="match status" value="1"/>
</dbReference>
<dbReference type="GO" id="GO:0005634">
    <property type="term" value="C:nucleus"/>
    <property type="evidence" value="ECO:0007669"/>
    <property type="project" value="UniProtKB-SubCell"/>
</dbReference>
<dbReference type="SMART" id="SM00380">
    <property type="entry name" value="AP2"/>
    <property type="match status" value="1"/>
</dbReference>
<keyword evidence="2" id="KW-0805">Transcription regulation</keyword>
<gene>
    <name evidence="9" type="ORF">MKW94_006540</name>
</gene>
<dbReference type="Proteomes" id="UP001177140">
    <property type="component" value="Unassembled WGS sequence"/>
</dbReference>
<dbReference type="InterPro" id="IPR044800">
    <property type="entry name" value="LEC2-like"/>
</dbReference>
<dbReference type="InterPro" id="IPR036955">
    <property type="entry name" value="AP2/ERF_dom_sf"/>
</dbReference>
<dbReference type="PANTHER" id="PTHR31140:SF58">
    <property type="entry name" value="DNA-BINDING PROTEIN RAV1"/>
    <property type="match status" value="1"/>
</dbReference>
<evidence type="ECO:0000256" key="3">
    <source>
        <dbReference type="ARBA" id="ARBA00023125"/>
    </source>
</evidence>
<dbReference type="Gene3D" id="3.30.730.10">
    <property type="entry name" value="AP2/ERF domain"/>
    <property type="match status" value="1"/>
</dbReference>
<feature type="domain" description="AP2/ERF" evidence="8">
    <location>
        <begin position="36"/>
        <end position="92"/>
    </location>
</feature>
<dbReference type="GO" id="GO:0003700">
    <property type="term" value="F:DNA-binding transcription factor activity"/>
    <property type="evidence" value="ECO:0007669"/>
    <property type="project" value="InterPro"/>
</dbReference>
<reference evidence="9" key="1">
    <citation type="submission" date="2022-03" db="EMBL/GenBank/DDBJ databases">
        <title>A functionally conserved STORR gene fusion in Papaver species that diverged 16.8 million years ago.</title>
        <authorList>
            <person name="Catania T."/>
        </authorList>
    </citation>
    <scope>NUCLEOTIDE SEQUENCE</scope>
    <source>
        <strain evidence="9">S-191538</strain>
    </source>
</reference>
<dbReference type="GO" id="GO:0003677">
    <property type="term" value="F:DNA binding"/>
    <property type="evidence" value="ECO:0007669"/>
    <property type="project" value="UniProtKB-KW"/>
</dbReference>